<dbReference type="OrthoDB" id="157302at2"/>
<feature type="domain" description="Pyridoxamine 5'-phosphate oxidase N-terminal" evidence="2">
    <location>
        <begin position="22"/>
        <end position="113"/>
    </location>
</feature>
<keyword evidence="4" id="KW-1185">Reference proteome</keyword>
<dbReference type="Pfam" id="PF01243">
    <property type="entry name" value="PNPOx_N"/>
    <property type="match status" value="1"/>
</dbReference>
<sequence>MSRQRPPEPAGDPSGPVVFDRSEYYALRTFRSDGSPVSTPIWLAPAGGRLYAYTPGRSWKVRRLRADPRVEIAPSDFSGTPHGAWRGGTARVLPAAELAAATRALAAKYRGRFRWFTLVTFIARPRARGGAPVGLEITVDPD</sequence>
<dbReference type="InterPro" id="IPR052019">
    <property type="entry name" value="F420H2_bilvrd_red/Heme_oxyg"/>
</dbReference>
<evidence type="ECO:0000313" key="4">
    <source>
        <dbReference type="Proteomes" id="UP000240542"/>
    </source>
</evidence>
<protein>
    <recommendedName>
        <fullName evidence="2">Pyridoxamine 5'-phosphate oxidase N-terminal domain-containing protein</fullName>
    </recommendedName>
</protein>
<keyword evidence="1" id="KW-0560">Oxidoreductase</keyword>
<dbReference type="Gene3D" id="2.30.110.10">
    <property type="entry name" value="Electron Transport, Fmn-binding Protein, Chain A"/>
    <property type="match status" value="1"/>
</dbReference>
<dbReference type="RefSeq" id="WP_106585805.1">
    <property type="nucleotide sequence ID" value="NZ_PYGA01000022.1"/>
</dbReference>
<dbReference type="NCBIfam" id="TIGR03666">
    <property type="entry name" value="Rv2061_F420"/>
    <property type="match status" value="1"/>
</dbReference>
<dbReference type="GO" id="GO:0005829">
    <property type="term" value="C:cytosol"/>
    <property type="evidence" value="ECO:0007669"/>
    <property type="project" value="TreeGrafter"/>
</dbReference>
<dbReference type="GO" id="GO:0070967">
    <property type="term" value="F:coenzyme F420 binding"/>
    <property type="evidence" value="ECO:0007669"/>
    <property type="project" value="TreeGrafter"/>
</dbReference>
<comment type="caution">
    <text evidence="3">The sequence shown here is derived from an EMBL/GenBank/DDBJ whole genome shotgun (WGS) entry which is preliminary data.</text>
</comment>
<gene>
    <name evidence="3" type="ORF">CLV63_12247</name>
</gene>
<proteinExistence type="predicted"/>
<name>A0A2P8CZX1_9ACTN</name>
<dbReference type="EMBL" id="PYGA01000022">
    <property type="protein sequence ID" value="PSK90513.1"/>
    <property type="molecule type" value="Genomic_DNA"/>
</dbReference>
<dbReference type="PANTHER" id="PTHR35176:SF11">
    <property type="entry name" value="PYRIDOXAMINE 5'-PHOSPHATE OXIDASE FAMILY PROTEIN"/>
    <property type="match status" value="1"/>
</dbReference>
<evidence type="ECO:0000313" key="3">
    <source>
        <dbReference type="EMBL" id="PSK90513.1"/>
    </source>
</evidence>
<dbReference type="GO" id="GO:0016627">
    <property type="term" value="F:oxidoreductase activity, acting on the CH-CH group of donors"/>
    <property type="evidence" value="ECO:0007669"/>
    <property type="project" value="TreeGrafter"/>
</dbReference>
<accession>A0A2P8CZX1</accession>
<dbReference type="SUPFAM" id="SSF50475">
    <property type="entry name" value="FMN-binding split barrel"/>
    <property type="match status" value="1"/>
</dbReference>
<dbReference type="InterPro" id="IPR019965">
    <property type="entry name" value="PPOX_F420-dep_Rv2061_put"/>
</dbReference>
<reference evidence="3 4" key="1">
    <citation type="submission" date="2018-03" db="EMBL/GenBank/DDBJ databases">
        <title>Genomic Encyclopedia of Archaeal and Bacterial Type Strains, Phase II (KMG-II): from individual species to whole genera.</title>
        <authorList>
            <person name="Goeker M."/>
        </authorList>
    </citation>
    <scope>NUCLEOTIDE SEQUENCE [LARGE SCALE GENOMIC DNA]</scope>
    <source>
        <strain evidence="3 4">DSM 45312</strain>
    </source>
</reference>
<dbReference type="AlphaFoldDB" id="A0A2P8CZX1"/>
<evidence type="ECO:0000259" key="2">
    <source>
        <dbReference type="Pfam" id="PF01243"/>
    </source>
</evidence>
<organism evidence="3 4">
    <name type="scientific">Murinocardiopsis flavida</name>
    <dbReference type="NCBI Taxonomy" id="645275"/>
    <lineage>
        <taxon>Bacteria</taxon>
        <taxon>Bacillati</taxon>
        <taxon>Actinomycetota</taxon>
        <taxon>Actinomycetes</taxon>
        <taxon>Streptosporangiales</taxon>
        <taxon>Nocardiopsidaceae</taxon>
        <taxon>Murinocardiopsis</taxon>
    </lineage>
</organism>
<dbReference type="InterPro" id="IPR011576">
    <property type="entry name" value="Pyridox_Oxase_N"/>
</dbReference>
<dbReference type="InterPro" id="IPR012349">
    <property type="entry name" value="Split_barrel_FMN-bd"/>
</dbReference>
<dbReference type="Proteomes" id="UP000240542">
    <property type="component" value="Unassembled WGS sequence"/>
</dbReference>
<evidence type="ECO:0000256" key="1">
    <source>
        <dbReference type="ARBA" id="ARBA00023002"/>
    </source>
</evidence>
<dbReference type="PANTHER" id="PTHR35176">
    <property type="entry name" value="HEME OXYGENASE HI_0854-RELATED"/>
    <property type="match status" value="1"/>
</dbReference>